<dbReference type="InterPro" id="IPR019888">
    <property type="entry name" value="Tscrpt_reg_AsnC-like"/>
</dbReference>
<keyword evidence="1" id="KW-0805">Transcription regulation</keyword>
<dbReference type="SMART" id="SM00344">
    <property type="entry name" value="HTH_ASNC"/>
    <property type="match status" value="1"/>
</dbReference>
<gene>
    <name evidence="6" type="ORF">D3230_11795</name>
</gene>
<dbReference type="PANTHER" id="PTHR30154:SF34">
    <property type="entry name" value="TRANSCRIPTIONAL REGULATOR AZLB"/>
    <property type="match status" value="1"/>
</dbReference>
<protein>
    <submittedName>
        <fullName evidence="6">AsnC family transcriptional regulator</fullName>
    </submittedName>
</protein>
<keyword evidence="3" id="KW-0804">Transcription</keyword>
<dbReference type="Pfam" id="PF01037">
    <property type="entry name" value="AsnC_trans_reg"/>
    <property type="match status" value="2"/>
</dbReference>
<dbReference type="Gene3D" id="3.30.70.920">
    <property type="match status" value="2"/>
</dbReference>
<evidence type="ECO:0000256" key="1">
    <source>
        <dbReference type="ARBA" id="ARBA00023015"/>
    </source>
</evidence>
<dbReference type="SUPFAM" id="SSF54909">
    <property type="entry name" value="Dimeric alpha+beta barrel"/>
    <property type="match status" value="2"/>
</dbReference>
<keyword evidence="2" id="KW-0238">DNA-binding</keyword>
<dbReference type="InterPro" id="IPR019887">
    <property type="entry name" value="Tscrpt_reg_AsnC/Lrp_C"/>
</dbReference>
<evidence type="ECO:0000256" key="3">
    <source>
        <dbReference type="ARBA" id="ARBA00023163"/>
    </source>
</evidence>
<evidence type="ECO:0000259" key="4">
    <source>
        <dbReference type="Pfam" id="PF01037"/>
    </source>
</evidence>
<evidence type="ECO:0000259" key="5">
    <source>
        <dbReference type="Pfam" id="PF13404"/>
    </source>
</evidence>
<dbReference type="Gene3D" id="1.10.10.10">
    <property type="entry name" value="Winged helix-like DNA-binding domain superfamily/Winged helix DNA-binding domain"/>
    <property type="match status" value="2"/>
</dbReference>
<dbReference type="PANTHER" id="PTHR30154">
    <property type="entry name" value="LEUCINE-RESPONSIVE REGULATORY PROTEIN"/>
    <property type="match status" value="1"/>
</dbReference>
<accession>A0ABS1SHD0</accession>
<dbReference type="InterPro" id="IPR000485">
    <property type="entry name" value="AsnC-type_HTH_dom"/>
</dbReference>
<proteinExistence type="predicted"/>
<dbReference type="EMBL" id="QYAC01000006">
    <property type="protein sequence ID" value="MBL3679963.1"/>
    <property type="molecule type" value="Genomic_DNA"/>
</dbReference>
<dbReference type="InterPro" id="IPR036388">
    <property type="entry name" value="WH-like_DNA-bd_sf"/>
</dbReference>
<dbReference type="InterPro" id="IPR036390">
    <property type="entry name" value="WH_DNA-bd_sf"/>
</dbReference>
<evidence type="ECO:0000313" key="6">
    <source>
        <dbReference type="EMBL" id="MBL3679963.1"/>
    </source>
</evidence>
<evidence type="ECO:0000256" key="2">
    <source>
        <dbReference type="ARBA" id="ARBA00023125"/>
    </source>
</evidence>
<reference evidence="6 7" key="1">
    <citation type="submission" date="2018-09" db="EMBL/GenBank/DDBJ databases">
        <title>Comparative genomics of Leucobacter spp.</title>
        <authorList>
            <person name="Reis A.C."/>
            <person name="Kolvenbach B.A."/>
            <person name="Corvini P.F.X."/>
            <person name="Nunes O.C."/>
        </authorList>
    </citation>
    <scope>NUCLEOTIDE SEQUENCE [LARGE SCALE GENOMIC DNA]</scope>
    <source>
        <strain evidence="6 7">TAN 31504</strain>
    </source>
</reference>
<feature type="domain" description="Transcription regulator AsnC/Lrp ligand binding" evidence="4">
    <location>
        <begin position="82"/>
        <end position="152"/>
    </location>
</feature>
<feature type="domain" description="HTH asnC-type" evidence="5">
    <location>
        <begin position="20"/>
        <end position="59"/>
    </location>
</feature>
<dbReference type="InterPro" id="IPR011008">
    <property type="entry name" value="Dimeric_a/b-barrel"/>
</dbReference>
<sequence>MHLRGGHMPDPAPSPGQVAEIDLRLLHLLQIAPRASWSDAAPIVGVSPGTLAARWSALQRDGLAWLSVYPSHARMRLTVGFIEVSVLPDRRGAFVARVCADARVSSVDVSSGGADLLLTVIVADFAELRRLHDTLLADELGVTRTVTRLVTEMHAEGGDWRLDSLGRAERASAARLAGGPNDPDARPIGGEFGELVGALALRPRASVAELARELGDHPATLRRRLHRLLHSGAIRIRLDTAPEVSGWPIELSVLARVPGAAIPSVVRTLLSIPQVKLCASLTGEANLVFSVVARQIAHLAALERSVLQAVPELTVVETTVTMRRIKRMGHRVDAAGFATGDVTPPHWA</sequence>
<name>A0ABS1SHD0_9MICO</name>
<dbReference type="Proteomes" id="UP001645859">
    <property type="component" value="Unassembled WGS sequence"/>
</dbReference>
<dbReference type="SUPFAM" id="SSF46785">
    <property type="entry name" value="Winged helix' DNA-binding domain"/>
    <property type="match status" value="1"/>
</dbReference>
<evidence type="ECO:0000313" key="7">
    <source>
        <dbReference type="Proteomes" id="UP001645859"/>
    </source>
</evidence>
<feature type="domain" description="Transcription regulator AsnC/Lrp ligand binding" evidence="4">
    <location>
        <begin position="261"/>
        <end position="323"/>
    </location>
</feature>
<organism evidence="6 7">
    <name type="scientific">Leucobacter chromiireducens subsp. solipictus</name>
    <dbReference type="NCBI Taxonomy" id="398235"/>
    <lineage>
        <taxon>Bacteria</taxon>
        <taxon>Bacillati</taxon>
        <taxon>Actinomycetota</taxon>
        <taxon>Actinomycetes</taxon>
        <taxon>Micrococcales</taxon>
        <taxon>Microbacteriaceae</taxon>
        <taxon>Leucobacter</taxon>
    </lineage>
</organism>
<comment type="caution">
    <text evidence="6">The sequence shown here is derived from an EMBL/GenBank/DDBJ whole genome shotgun (WGS) entry which is preliminary data.</text>
</comment>
<keyword evidence="7" id="KW-1185">Reference proteome</keyword>
<dbReference type="Pfam" id="PF13404">
    <property type="entry name" value="HTH_AsnC-type"/>
    <property type="match status" value="1"/>
</dbReference>